<dbReference type="Proteomes" id="UP001163603">
    <property type="component" value="Chromosome 2"/>
</dbReference>
<comment type="caution">
    <text evidence="1">The sequence shown here is derived from an EMBL/GenBank/DDBJ whole genome shotgun (WGS) entry which is preliminary data.</text>
</comment>
<dbReference type="EMBL" id="CM047737">
    <property type="protein sequence ID" value="KAJ0048426.1"/>
    <property type="molecule type" value="Genomic_DNA"/>
</dbReference>
<name>A0ACC0ZBA8_9ROSI</name>
<protein>
    <submittedName>
        <fullName evidence="1">Uncharacterized protein</fullName>
    </submittedName>
</protein>
<sequence>MDSFGMMALAGFPPLFFLLLVVGCTARPLYPLPSKISNGERQPLQTSRPYNIAHRGSNGEFPEETAAAYLRAIEDGTDFIETDILSSKDGVLICNHDVTLDDTTDIANHKEFANRKTTYEVQGVNTTGFFVVDFTLQELKTLRVNQRYKFRDQQYNGKFSIITFEEYISIALDAPRVVGIYPEIKNPVFINQHVKWHDGKKFEDKFVDTLKKYGYHGSYLSKDWLKQPAFIQSFAPTSLVYVSNLTDLPKIFLIDDITALTEDTKQTYWDITSDAYLDYIKEYVVGIGPWKDTVVPVINNYLQTPTDLVAKAHARDLQVHPYTFRNENIFLHFDFHQDPYQEYNYWFNKIGVDGLFTDFTGSVHLYQEWASPLSKDEAKTSKLLHQIKSLLSS</sequence>
<proteinExistence type="predicted"/>
<organism evidence="1 2">
    <name type="scientific">Pistacia integerrima</name>
    <dbReference type="NCBI Taxonomy" id="434235"/>
    <lineage>
        <taxon>Eukaryota</taxon>
        <taxon>Viridiplantae</taxon>
        <taxon>Streptophyta</taxon>
        <taxon>Embryophyta</taxon>
        <taxon>Tracheophyta</taxon>
        <taxon>Spermatophyta</taxon>
        <taxon>Magnoliopsida</taxon>
        <taxon>eudicotyledons</taxon>
        <taxon>Gunneridae</taxon>
        <taxon>Pentapetalae</taxon>
        <taxon>rosids</taxon>
        <taxon>malvids</taxon>
        <taxon>Sapindales</taxon>
        <taxon>Anacardiaceae</taxon>
        <taxon>Pistacia</taxon>
    </lineage>
</organism>
<gene>
    <name evidence="1" type="ORF">Pint_16262</name>
</gene>
<evidence type="ECO:0000313" key="1">
    <source>
        <dbReference type="EMBL" id="KAJ0048426.1"/>
    </source>
</evidence>
<reference evidence="2" key="1">
    <citation type="journal article" date="2023" name="G3 (Bethesda)">
        <title>Genome assembly and association tests identify interacting loci associated with vigor, precocity, and sex in interspecific pistachio rootstocks.</title>
        <authorList>
            <person name="Palmer W."/>
            <person name="Jacygrad E."/>
            <person name="Sagayaradj S."/>
            <person name="Cavanaugh K."/>
            <person name="Han R."/>
            <person name="Bertier L."/>
            <person name="Beede B."/>
            <person name="Kafkas S."/>
            <person name="Golino D."/>
            <person name="Preece J."/>
            <person name="Michelmore R."/>
        </authorList>
    </citation>
    <scope>NUCLEOTIDE SEQUENCE [LARGE SCALE GENOMIC DNA]</scope>
</reference>
<keyword evidence="2" id="KW-1185">Reference proteome</keyword>
<evidence type="ECO:0000313" key="2">
    <source>
        <dbReference type="Proteomes" id="UP001163603"/>
    </source>
</evidence>
<accession>A0ACC0ZBA8</accession>